<reference evidence="2 3" key="1">
    <citation type="submission" date="2019-09" db="EMBL/GenBank/DDBJ databases">
        <authorList>
            <person name="Brejova B."/>
        </authorList>
    </citation>
    <scope>NUCLEOTIDE SEQUENCE [LARGE SCALE GENOMIC DNA]</scope>
</reference>
<dbReference type="GO" id="GO:0003690">
    <property type="term" value="F:double-stranded DNA binding"/>
    <property type="evidence" value="ECO:0007669"/>
    <property type="project" value="InterPro"/>
</dbReference>
<dbReference type="GO" id="GO:0006368">
    <property type="term" value="P:transcription elongation by RNA polymerase II"/>
    <property type="evidence" value="ECO:0007669"/>
    <property type="project" value="TreeGrafter"/>
</dbReference>
<name>A0A5E8B586_9ASCO</name>
<dbReference type="EMBL" id="CABVLU010000001">
    <property type="protein sequence ID" value="VVT46701.1"/>
    <property type="molecule type" value="Genomic_DNA"/>
</dbReference>
<dbReference type="OrthoDB" id="10252687at2759"/>
<dbReference type="GeneID" id="43580167"/>
<gene>
    <name evidence="2" type="ORF">SAPINGB_P001344</name>
</gene>
<dbReference type="PANTHER" id="PTHR12732">
    <property type="entry name" value="UNCHARACTERIZED PROTEASOME COMPONENT REGION PCI-CONTAINING"/>
    <property type="match status" value="1"/>
</dbReference>
<dbReference type="AlphaFoldDB" id="A0A5E8B586"/>
<sequence>MSDFASKLNQAIVKKDGVFISKLLSITDSSLNALGEYTNEAMVDKTIRKKILDKQWGEVAVCHWKVAEQVVKYQNLKDAYVAQNALLGAVNRAAESTDNWVLPVMFLVSKELRQLSIMADSQNEDESSSKDRNTSSIKDSVNLEEATRTINRSSMATSVLKVLKSMRIDLPSLEQYPKSHSTTFSYYTGVIYFAEEDYTTARESLSKALTQCYNFSNRNKELILMYLIPAQFLTTRKTPNAEIWKKYPILEYLYKDMFEALLQGNVSLFNKVMMERRSVLVKKYLYLAIERIQALVYTRLFKKL</sequence>
<dbReference type="Proteomes" id="UP000398389">
    <property type="component" value="Unassembled WGS sequence"/>
</dbReference>
<evidence type="ECO:0000313" key="3">
    <source>
        <dbReference type="Proteomes" id="UP000398389"/>
    </source>
</evidence>
<dbReference type="SMART" id="SM00753">
    <property type="entry name" value="PAM"/>
    <property type="match status" value="1"/>
</dbReference>
<organism evidence="2 3">
    <name type="scientific">Magnusiomyces paraingens</name>
    <dbReference type="NCBI Taxonomy" id="2606893"/>
    <lineage>
        <taxon>Eukaryota</taxon>
        <taxon>Fungi</taxon>
        <taxon>Dikarya</taxon>
        <taxon>Ascomycota</taxon>
        <taxon>Saccharomycotina</taxon>
        <taxon>Dipodascomycetes</taxon>
        <taxon>Dipodascales</taxon>
        <taxon>Dipodascaceae</taxon>
        <taxon>Magnusiomyces</taxon>
    </lineage>
</organism>
<protein>
    <recommendedName>
        <fullName evidence="4">PCI domain-containing protein</fullName>
    </recommendedName>
</protein>
<dbReference type="RefSeq" id="XP_031851958.1">
    <property type="nucleotide sequence ID" value="XM_031996067.1"/>
</dbReference>
<dbReference type="InterPro" id="IPR045114">
    <property type="entry name" value="Csn12-like"/>
</dbReference>
<dbReference type="PANTHER" id="PTHR12732:SF0">
    <property type="entry name" value="PCI DOMAIN-CONTAINING PROTEIN 2"/>
    <property type="match status" value="1"/>
</dbReference>
<proteinExistence type="predicted"/>
<dbReference type="GO" id="GO:0003723">
    <property type="term" value="F:RNA binding"/>
    <property type="evidence" value="ECO:0007669"/>
    <property type="project" value="InterPro"/>
</dbReference>
<evidence type="ECO:0000256" key="1">
    <source>
        <dbReference type="SAM" id="MobiDB-lite"/>
    </source>
</evidence>
<evidence type="ECO:0008006" key="4">
    <source>
        <dbReference type="Google" id="ProtNLM"/>
    </source>
</evidence>
<dbReference type="GO" id="GO:0070390">
    <property type="term" value="C:transcription export complex 2"/>
    <property type="evidence" value="ECO:0007669"/>
    <property type="project" value="TreeGrafter"/>
</dbReference>
<keyword evidence="3" id="KW-1185">Reference proteome</keyword>
<evidence type="ECO:0000313" key="2">
    <source>
        <dbReference type="EMBL" id="VVT46701.1"/>
    </source>
</evidence>
<dbReference type="GO" id="GO:0016973">
    <property type="term" value="P:poly(A)+ mRNA export from nucleus"/>
    <property type="evidence" value="ECO:0007669"/>
    <property type="project" value="TreeGrafter"/>
</dbReference>
<feature type="region of interest" description="Disordered" evidence="1">
    <location>
        <begin position="119"/>
        <end position="140"/>
    </location>
</feature>
<dbReference type="GO" id="GO:0000973">
    <property type="term" value="P:post-transcriptional tethering of RNA polymerase II gene DNA at nuclear periphery"/>
    <property type="evidence" value="ECO:0007669"/>
    <property type="project" value="TreeGrafter"/>
</dbReference>
<accession>A0A5E8B586</accession>